<evidence type="ECO:0000256" key="5">
    <source>
        <dbReference type="ARBA" id="ARBA00022618"/>
    </source>
</evidence>
<dbReference type="InterPro" id="IPR018109">
    <property type="entry name" value="Folylpolyglutamate_synth_CS"/>
</dbReference>
<keyword evidence="9 10" id="KW-0961">Cell wall biogenesis/degradation</keyword>
<dbReference type="InterPro" id="IPR036565">
    <property type="entry name" value="Mur-like_cat_sf"/>
</dbReference>
<keyword evidence="9 10" id="KW-0573">Peptidoglycan synthesis</keyword>
<dbReference type="EMBL" id="JAZDRP010000004">
    <property type="protein sequence ID" value="MEE2526323.1"/>
    <property type="molecule type" value="Genomic_DNA"/>
</dbReference>
<dbReference type="PANTHER" id="PTHR43692:SF1">
    <property type="entry name" value="UDP-N-ACETYLMURAMOYLALANINE--D-GLUTAMATE LIGASE"/>
    <property type="match status" value="1"/>
</dbReference>
<evidence type="ECO:0000256" key="6">
    <source>
        <dbReference type="ARBA" id="ARBA00022741"/>
    </source>
</evidence>
<evidence type="ECO:0000256" key="8">
    <source>
        <dbReference type="ARBA" id="ARBA00023306"/>
    </source>
</evidence>
<feature type="domain" description="Mur ligase central" evidence="12">
    <location>
        <begin position="121"/>
        <end position="303"/>
    </location>
</feature>
<sequence length="466" mass="49484">MIPVPGYEDQAVAVFGLGRSGRTTCAALAAGGARVLAWDDNSETRTRAQADGLTLTDLDRADWSDIRALVLSPGVPLTHPEPHRLVKRAAEEDVPVIGDMELFAQAMAALPEERRPKIIGITGTNGKSTTTALIGHILKKIGRDYRVGGNIGVAILGLEPPRASTVFVIELSSYQLDLVHSLRCNVAIWLNLTPDHLDRHGDMAGYKAAKFRIFNNQTAEDAAIIGIDDDHSAGVMNRLKAGRLQTVIPISSGRSLSHGVYALGGKLRDAVSGPVRDVLDLDSLVTLPGAHNAQNVAAAYAAVRWLGVPSDEIADAIETFPGLAHRLELVGTHKGIRFINDSKATNAEATAKALASFDHIYWIAGGRKKEGGIGSLAPFFPRIEKAYLIGEAAGEFAATLSSAVASVEAGTLENALDLAARDAGSGGRSAPVILLSPACASFDQFRDFEHRGDVFRMLVKSRIGNA</sequence>
<accession>A0ABU7LQZ2</accession>
<keyword evidence="14" id="KW-1185">Reference proteome</keyword>
<dbReference type="InterPro" id="IPR013221">
    <property type="entry name" value="Mur_ligase_cen"/>
</dbReference>
<name>A0ABU7LQZ2_9PROT</name>
<dbReference type="PANTHER" id="PTHR43692">
    <property type="entry name" value="UDP-N-ACETYLMURAMOYLALANINE--D-GLUTAMATE LIGASE"/>
    <property type="match status" value="1"/>
</dbReference>
<keyword evidence="8 9" id="KW-0131">Cell cycle</keyword>
<gene>
    <name evidence="9 13" type="primary">murD</name>
    <name evidence="13" type="ORF">V0U79_08085</name>
</gene>
<feature type="binding site" evidence="9">
    <location>
        <begin position="123"/>
        <end position="129"/>
    </location>
    <ligand>
        <name>ATP</name>
        <dbReference type="ChEBI" id="CHEBI:30616"/>
    </ligand>
</feature>
<reference evidence="13 14" key="1">
    <citation type="submission" date="2024-01" db="EMBL/GenBank/DDBJ databases">
        <title>Hyphobacterium bacterium isolated from marine sediment.</title>
        <authorList>
            <person name="Zhao S."/>
        </authorList>
    </citation>
    <scope>NUCLEOTIDE SEQUENCE [LARGE SCALE GENOMIC DNA]</scope>
    <source>
        <strain evidence="14">HN65</strain>
    </source>
</reference>
<keyword evidence="6 9" id="KW-0547">Nucleotide-binding</keyword>
<evidence type="ECO:0000313" key="14">
    <source>
        <dbReference type="Proteomes" id="UP001354971"/>
    </source>
</evidence>
<dbReference type="InterPro" id="IPR036615">
    <property type="entry name" value="Mur_ligase_C_dom_sf"/>
</dbReference>
<dbReference type="SUPFAM" id="SSF51735">
    <property type="entry name" value="NAD(P)-binding Rossmann-fold domains"/>
    <property type="match status" value="1"/>
</dbReference>
<keyword evidence="13" id="KW-0808">Transferase</keyword>
<dbReference type="Pfam" id="PF08245">
    <property type="entry name" value="Mur_ligase_M"/>
    <property type="match status" value="1"/>
</dbReference>
<evidence type="ECO:0000256" key="1">
    <source>
        <dbReference type="ARBA" id="ARBA00004496"/>
    </source>
</evidence>
<evidence type="ECO:0000256" key="3">
    <source>
        <dbReference type="ARBA" id="ARBA00022490"/>
    </source>
</evidence>
<keyword evidence="5 9" id="KW-0132">Cell division</keyword>
<dbReference type="SUPFAM" id="SSF53623">
    <property type="entry name" value="MurD-like peptide ligases, catalytic domain"/>
    <property type="match status" value="1"/>
</dbReference>
<dbReference type="Pfam" id="PF02875">
    <property type="entry name" value="Mur_ligase_C"/>
    <property type="match status" value="1"/>
</dbReference>
<dbReference type="PROSITE" id="PS01011">
    <property type="entry name" value="FOLYLPOLYGLU_SYNT_1"/>
    <property type="match status" value="1"/>
</dbReference>
<proteinExistence type="inferred from homology"/>
<dbReference type="Proteomes" id="UP001354971">
    <property type="component" value="Unassembled WGS sequence"/>
</dbReference>
<dbReference type="InterPro" id="IPR004101">
    <property type="entry name" value="Mur_ligase_C"/>
</dbReference>
<dbReference type="InterPro" id="IPR005762">
    <property type="entry name" value="MurD"/>
</dbReference>
<dbReference type="Gene3D" id="3.40.1190.10">
    <property type="entry name" value="Mur-like, catalytic domain"/>
    <property type="match status" value="1"/>
</dbReference>
<comment type="function">
    <text evidence="9 10">Cell wall formation. Catalyzes the addition of glutamate to the nucleotide precursor UDP-N-acetylmuramoyl-L-alanine (UMA).</text>
</comment>
<comment type="subcellular location">
    <subcellularLocation>
        <location evidence="1 9 10">Cytoplasm</location>
    </subcellularLocation>
</comment>
<dbReference type="Gene3D" id="3.40.50.720">
    <property type="entry name" value="NAD(P)-binding Rossmann-like Domain"/>
    <property type="match status" value="1"/>
</dbReference>
<protein>
    <recommendedName>
        <fullName evidence="9 10">UDP-N-acetylmuramoylalanine--D-glutamate ligase</fullName>
        <ecNumber evidence="9 10">6.3.2.9</ecNumber>
    </recommendedName>
    <alternativeName>
        <fullName evidence="9">D-glutamic acid-adding enzyme</fullName>
    </alternativeName>
    <alternativeName>
        <fullName evidence="9">UDP-N-acetylmuramoyl-L-alanyl-D-glutamate synthetase</fullName>
    </alternativeName>
</protein>
<feature type="domain" description="Mur ligase C-terminal" evidence="11">
    <location>
        <begin position="325"/>
        <end position="439"/>
    </location>
</feature>
<comment type="pathway">
    <text evidence="2 9 10">Cell wall biogenesis; peptidoglycan biosynthesis.</text>
</comment>
<dbReference type="HAMAP" id="MF_00639">
    <property type="entry name" value="MurD"/>
    <property type="match status" value="1"/>
</dbReference>
<dbReference type="GO" id="GO:0016740">
    <property type="term" value="F:transferase activity"/>
    <property type="evidence" value="ECO:0007669"/>
    <property type="project" value="UniProtKB-KW"/>
</dbReference>
<dbReference type="Gene3D" id="3.90.190.20">
    <property type="entry name" value="Mur ligase, C-terminal domain"/>
    <property type="match status" value="1"/>
</dbReference>
<evidence type="ECO:0000256" key="9">
    <source>
        <dbReference type="HAMAP-Rule" id="MF_00639"/>
    </source>
</evidence>
<dbReference type="NCBIfam" id="TIGR01087">
    <property type="entry name" value="murD"/>
    <property type="match status" value="1"/>
</dbReference>
<evidence type="ECO:0000256" key="4">
    <source>
        <dbReference type="ARBA" id="ARBA00022598"/>
    </source>
</evidence>
<keyword evidence="3 9" id="KW-0963">Cytoplasm</keyword>
<evidence type="ECO:0000256" key="2">
    <source>
        <dbReference type="ARBA" id="ARBA00004752"/>
    </source>
</evidence>
<dbReference type="EC" id="6.3.2.9" evidence="9 10"/>
<evidence type="ECO:0000313" key="13">
    <source>
        <dbReference type="EMBL" id="MEE2526323.1"/>
    </source>
</evidence>
<comment type="caution">
    <text evidence="13">The sequence shown here is derived from an EMBL/GenBank/DDBJ whole genome shotgun (WGS) entry which is preliminary data.</text>
</comment>
<keyword evidence="4 9" id="KW-0436">Ligase</keyword>
<evidence type="ECO:0000256" key="7">
    <source>
        <dbReference type="ARBA" id="ARBA00022840"/>
    </source>
</evidence>
<evidence type="ECO:0000259" key="11">
    <source>
        <dbReference type="Pfam" id="PF02875"/>
    </source>
</evidence>
<keyword evidence="7 9" id="KW-0067">ATP-binding</keyword>
<evidence type="ECO:0000259" key="12">
    <source>
        <dbReference type="Pfam" id="PF08245"/>
    </source>
</evidence>
<organism evidence="13 14">
    <name type="scientific">Hyphobacterium lacteum</name>
    <dbReference type="NCBI Taxonomy" id="3116575"/>
    <lineage>
        <taxon>Bacteria</taxon>
        <taxon>Pseudomonadati</taxon>
        <taxon>Pseudomonadota</taxon>
        <taxon>Alphaproteobacteria</taxon>
        <taxon>Maricaulales</taxon>
        <taxon>Maricaulaceae</taxon>
        <taxon>Hyphobacterium</taxon>
    </lineage>
</organism>
<comment type="similarity">
    <text evidence="9">Belongs to the MurCDEF family.</text>
</comment>
<dbReference type="SUPFAM" id="SSF53244">
    <property type="entry name" value="MurD-like peptide ligases, peptide-binding domain"/>
    <property type="match status" value="1"/>
</dbReference>
<evidence type="ECO:0000256" key="10">
    <source>
        <dbReference type="RuleBase" id="RU003664"/>
    </source>
</evidence>
<dbReference type="RefSeq" id="WP_330198986.1">
    <property type="nucleotide sequence ID" value="NZ_JAZDRP010000004.1"/>
</dbReference>
<keyword evidence="9 10" id="KW-0133">Cell shape</keyword>
<dbReference type="InterPro" id="IPR036291">
    <property type="entry name" value="NAD(P)-bd_dom_sf"/>
</dbReference>
<dbReference type="GO" id="GO:0008764">
    <property type="term" value="F:UDP-N-acetylmuramoylalanine-D-glutamate ligase activity"/>
    <property type="evidence" value="ECO:0007669"/>
    <property type="project" value="UniProtKB-EC"/>
</dbReference>
<comment type="catalytic activity">
    <reaction evidence="9 10">
        <text>UDP-N-acetyl-alpha-D-muramoyl-L-alanine + D-glutamate + ATP = UDP-N-acetyl-alpha-D-muramoyl-L-alanyl-D-glutamate + ADP + phosphate + H(+)</text>
        <dbReference type="Rhea" id="RHEA:16429"/>
        <dbReference type="ChEBI" id="CHEBI:15378"/>
        <dbReference type="ChEBI" id="CHEBI:29986"/>
        <dbReference type="ChEBI" id="CHEBI:30616"/>
        <dbReference type="ChEBI" id="CHEBI:43474"/>
        <dbReference type="ChEBI" id="CHEBI:83898"/>
        <dbReference type="ChEBI" id="CHEBI:83900"/>
        <dbReference type="ChEBI" id="CHEBI:456216"/>
        <dbReference type="EC" id="6.3.2.9"/>
    </reaction>
</comment>